<comment type="caution">
    <text evidence="2">The sequence shown here is derived from an EMBL/GenBank/DDBJ whole genome shotgun (WGS) entry which is preliminary data.</text>
</comment>
<dbReference type="AlphaFoldDB" id="X1KSD0"/>
<name>X1KSD0_9ZZZZ</name>
<sequence>YLVAVHILRHRNLRRFNALLVLESAHWAINTSHKKAFFNRVAEPVGIKKINQRREQRNKVKIKDNKTLTKWVEDENKIFGDHGFFRKTAGPIYGVSNREDPGRKVRASLQNKGTPRDGGNLPIRFQ</sequence>
<dbReference type="EMBL" id="BARV01006232">
    <property type="protein sequence ID" value="GAI09962.1"/>
    <property type="molecule type" value="Genomic_DNA"/>
</dbReference>
<proteinExistence type="predicted"/>
<feature type="region of interest" description="Disordered" evidence="1">
    <location>
        <begin position="95"/>
        <end position="126"/>
    </location>
</feature>
<feature type="non-terminal residue" evidence="2">
    <location>
        <position position="1"/>
    </location>
</feature>
<protein>
    <submittedName>
        <fullName evidence="2">Uncharacterized protein</fullName>
    </submittedName>
</protein>
<reference evidence="2" key="1">
    <citation type="journal article" date="2014" name="Front. Microbiol.">
        <title>High frequency of phylogenetically diverse reductive dehalogenase-homologous genes in deep subseafloor sedimentary metagenomes.</title>
        <authorList>
            <person name="Kawai M."/>
            <person name="Futagami T."/>
            <person name="Toyoda A."/>
            <person name="Takaki Y."/>
            <person name="Nishi S."/>
            <person name="Hori S."/>
            <person name="Arai W."/>
            <person name="Tsubouchi T."/>
            <person name="Morono Y."/>
            <person name="Uchiyama I."/>
            <person name="Ito T."/>
            <person name="Fujiyama A."/>
            <person name="Inagaki F."/>
            <person name="Takami H."/>
        </authorList>
    </citation>
    <scope>NUCLEOTIDE SEQUENCE</scope>
    <source>
        <strain evidence="2">Expedition CK06-06</strain>
    </source>
</reference>
<accession>X1KSD0</accession>
<evidence type="ECO:0000256" key="1">
    <source>
        <dbReference type="SAM" id="MobiDB-lite"/>
    </source>
</evidence>
<gene>
    <name evidence="2" type="ORF">S06H3_12759</name>
</gene>
<evidence type="ECO:0000313" key="2">
    <source>
        <dbReference type="EMBL" id="GAI09962.1"/>
    </source>
</evidence>
<organism evidence="2">
    <name type="scientific">marine sediment metagenome</name>
    <dbReference type="NCBI Taxonomy" id="412755"/>
    <lineage>
        <taxon>unclassified sequences</taxon>
        <taxon>metagenomes</taxon>
        <taxon>ecological metagenomes</taxon>
    </lineage>
</organism>